<dbReference type="AlphaFoldDB" id="A0A8H2W8Z9"/>
<comment type="caution">
    <text evidence="3">The sequence shown here is derived from an EMBL/GenBank/DDBJ whole genome shotgun (WGS) entry which is preliminary data.</text>
</comment>
<feature type="compositionally biased region" description="Polar residues" evidence="1">
    <location>
        <begin position="420"/>
        <end position="435"/>
    </location>
</feature>
<name>A0A8H2W8Z9_9AGAM</name>
<evidence type="ECO:0000256" key="1">
    <source>
        <dbReference type="SAM" id="MobiDB-lite"/>
    </source>
</evidence>
<feature type="compositionally biased region" description="Polar residues" evidence="1">
    <location>
        <begin position="1"/>
        <end position="10"/>
    </location>
</feature>
<dbReference type="InterPro" id="IPR036047">
    <property type="entry name" value="F-box-like_dom_sf"/>
</dbReference>
<feature type="compositionally biased region" description="Basic residues" evidence="1">
    <location>
        <begin position="73"/>
        <end position="94"/>
    </location>
</feature>
<protein>
    <recommendedName>
        <fullName evidence="2">F-box domain-containing protein</fullName>
    </recommendedName>
</protein>
<organism evidence="3 4">
    <name type="scientific">Rhizoctonia solani</name>
    <dbReference type="NCBI Taxonomy" id="456999"/>
    <lineage>
        <taxon>Eukaryota</taxon>
        <taxon>Fungi</taxon>
        <taxon>Dikarya</taxon>
        <taxon>Basidiomycota</taxon>
        <taxon>Agaricomycotina</taxon>
        <taxon>Agaricomycetes</taxon>
        <taxon>Cantharellales</taxon>
        <taxon>Ceratobasidiaceae</taxon>
        <taxon>Rhizoctonia</taxon>
    </lineage>
</organism>
<dbReference type="Proteomes" id="UP000663843">
    <property type="component" value="Unassembled WGS sequence"/>
</dbReference>
<dbReference type="SUPFAM" id="SSF81383">
    <property type="entry name" value="F-box domain"/>
    <property type="match status" value="1"/>
</dbReference>
<evidence type="ECO:0000259" key="2">
    <source>
        <dbReference type="PROSITE" id="PS50181"/>
    </source>
</evidence>
<sequence length="791" mass="91019">MAITRSSTRLASAKGKAVKRIKSEEIDDPMLLDQPSEKVKLDEKGKGKLKVEESEVNSESEYDQSEDEEQPPPRKRQRTSTKSSTKKIRKKQVRGKQGGLAGLVNMPIDIFTEITAYLFPIDIISLSRANKSFRRLLMDRSSIHIWHSTMRNVRGLPPCPPDLSEPHYLSLLFSKHCTMCGQPLRCRMDEVLRVRFCVTCRDEHLVALNTIPWELHSLIHHSNKIIPSKGRWGYHINHALKEEAEEVQRKYKELENDANPLALAEWEVERKNTIRKRLEEAIAIQEFLDIIENDREQELREIKTARRREIEDRLAGLGWDKKDMQFTYHFSARKQWYGLVEKSQPLTERIWANLQPKLIPILEANREARLQKEKAERQSARRVRLVHLMSNIKQNQTPILDMTVRAPTDYRKSSVKSGHDSQQAGPSNSGQSSNGDPPEVPVASTSSSSDSVVLSSQVTFQGIFPDIVDALEWPVVKELYETDASVDTMEQNFIERHEEIYAAILDWKMTTHTRMAEMLRKDQDAQDLVLAPCLVVRKDESDPFANLSDDVKLLLRADSLFTSTTSQRFSRKTIHSYEVAVAQLGYRLAYKDDMMSKPYKPPLELSRIRVCEEARSMARIILVHAGLENASMAELKSVGRKYVCGRCHDSRPKSWEELVLHFIEAKEVVTRVQEHADQLKVTYRDVHDPEEFPNRPLVKLSSTQNGNLIRACTLCSTEPIKQDVRGPEAKIFEHLADVHDITEPKLGTHYSNSHPQLYELDSNPDFDFDSSFFFTFDEPDFDIGDMFWDGW</sequence>
<feature type="region of interest" description="Disordered" evidence="1">
    <location>
        <begin position="410"/>
        <end position="448"/>
    </location>
</feature>
<feature type="compositionally biased region" description="Acidic residues" evidence="1">
    <location>
        <begin position="54"/>
        <end position="70"/>
    </location>
</feature>
<feature type="compositionally biased region" description="Basic and acidic residues" evidence="1">
    <location>
        <begin position="35"/>
        <end position="53"/>
    </location>
</feature>
<evidence type="ECO:0000313" key="4">
    <source>
        <dbReference type="Proteomes" id="UP000663843"/>
    </source>
</evidence>
<proteinExistence type="predicted"/>
<dbReference type="EMBL" id="CAJMWT010000546">
    <property type="protein sequence ID" value="CAE6345804.1"/>
    <property type="molecule type" value="Genomic_DNA"/>
</dbReference>
<feature type="region of interest" description="Disordered" evidence="1">
    <location>
        <begin position="1"/>
        <end position="96"/>
    </location>
</feature>
<gene>
    <name evidence="3" type="ORF">RDB_LOCUS4619</name>
</gene>
<feature type="domain" description="F-box" evidence="2">
    <location>
        <begin position="100"/>
        <end position="149"/>
    </location>
</feature>
<reference evidence="3" key="1">
    <citation type="submission" date="2021-01" db="EMBL/GenBank/DDBJ databases">
        <authorList>
            <person name="Kaushik A."/>
        </authorList>
    </citation>
    <scope>NUCLEOTIDE SEQUENCE</scope>
    <source>
        <strain evidence="3">AG2-2IIIB</strain>
    </source>
</reference>
<evidence type="ECO:0000313" key="3">
    <source>
        <dbReference type="EMBL" id="CAE6345804.1"/>
    </source>
</evidence>
<dbReference type="PROSITE" id="PS50181">
    <property type="entry name" value="FBOX"/>
    <property type="match status" value="1"/>
</dbReference>
<dbReference type="SMART" id="SM00256">
    <property type="entry name" value="FBOX"/>
    <property type="match status" value="1"/>
</dbReference>
<accession>A0A8H2W8Z9</accession>
<dbReference type="InterPro" id="IPR001810">
    <property type="entry name" value="F-box_dom"/>
</dbReference>